<evidence type="ECO:0000256" key="8">
    <source>
        <dbReference type="ARBA" id="ARBA00023136"/>
    </source>
</evidence>
<keyword evidence="12" id="KW-1185">Reference proteome</keyword>
<sequence length="406" mass="46086">MYRANNPNAPSYRSNMNGDSFTHVSYRRNPGYFERVGSSMCGTIFGFILLVAAFPVLFYNEGRAVQTAKSLDEGLKQVNTLSPSNQIFGSNEGKLVHLTDRLKSSKALVDNDFGINIYYIALKRRVEMYQWVEHENKREYNEGDRTRVETSYSYTKEWKEEMIKSSGFSQSTLYRNPGSKPLESQTIRSSLVHVAEFQLSQNLINKVSSFHPYKLTNVPHPFKTVGEFVYKSQDPYNPEVGDLRISFEVAGQSHPSDQSQQDIVSIVAKQRGSSLTSYQTKAGDSLEMLYDGEKSAQEIFEAEHSFNTKLTWGIRFVGWLLMFISFQIITDVLRQIVSFIPIIREIVTLATTIIAFSMASSLTLVTVAIAWFYYRPLLSVTLICMAAIPLFLSRQKAASEKQTSKD</sequence>
<organism evidence="11 12">
    <name type="scientific">Clytia hemisphaerica</name>
    <dbReference type="NCBI Taxonomy" id="252671"/>
    <lineage>
        <taxon>Eukaryota</taxon>
        <taxon>Metazoa</taxon>
        <taxon>Cnidaria</taxon>
        <taxon>Hydrozoa</taxon>
        <taxon>Hydroidolina</taxon>
        <taxon>Leptothecata</taxon>
        <taxon>Obeliida</taxon>
        <taxon>Clytiidae</taxon>
        <taxon>Clytia</taxon>
    </lineage>
</organism>
<evidence type="ECO:0000256" key="3">
    <source>
        <dbReference type="ARBA" id="ARBA00004586"/>
    </source>
</evidence>
<name>A0A7M5XC37_9CNID</name>
<proteinExistence type="inferred from homology"/>
<evidence type="ECO:0000256" key="9">
    <source>
        <dbReference type="ARBA" id="ARBA00023242"/>
    </source>
</evidence>
<dbReference type="GO" id="GO:0006629">
    <property type="term" value="P:lipid metabolic process"/>
    <property type="evidence" value="ECO:0007669"/>
    <property type="project" value="TreeGrafter"/>
</dbReference>
<dbReference type="GO" id="GO:0071763">
    <property type="term" value="P:nuclear membrane organization"/>
    <property type="evidence" value="ECO:0007669"/>
    <property type="project" value="TreeGrafter"/>
</dbReference>
<evidence type="ECO:0000256" key="10">
    <source>
        <dbReference type="SAM" id="Phobius"/>
    </source>
</evidence>
<keyword evidence="6" id="KW-0256">Endoplasmic reticulum</keyword>
<dbReference type="GO" id="GO:0005637">
    <property type="term" value="C:nuclear inner membrane"/>
    <property type="evidence" value="ECO:0007669"/>
    <property type="project" value="TreeGrafter"/>
</dbReference>
<dbReference type="OrthoDB" id="410725at2759"/>
<accession>A0A7M5XC37</accession>
<dbReference type="InterPro" id="IPR012430">
    <property type="entry name" value="TMEM43_fam"/>
</dbReference>
<feature type="transmembrane region" description="Helical" evidence="10">
    <location>
        <begin position="36"/>
        <end position="59"/>
    </location>
</feature>
<dbReference type="PANTHER" id="PTHR13416">
    <property type="match status" value="1"/>
</dbReference>
<feature type="transmembrane region" description="Helical" evidence="10">
    <location>
        <begin position="346"/>
        <end position="371"/>
    </location>
</feature>
<protein>
    <recommendedName>
        <fullName evidence="13">Transmembrane protein 43</fullName>
    </recommendedName>
</protein>
<comment type="subcellular location">
    <subcellularLocation>
        <location evidence="1">Endomembrane system</location>
        <topology evidence="1">Multi-pass membrane protein</topology>
    </subcellularLocation>
    <subcellularLocation>
        <location evidence="3">Endoplasmic reticulum membrane</location>
    </subcellularLocation>
    <subcellularLocation>
        <location evidence="2">Nucleus envelope</location>
    </subcellularLocation>
</comment>
<evidence type="ECO:0008006" key="13">
    <source>
        <dbReference type="Google" id="ProtNLM"/>
    </source>
</evidence>
<comment type="similarity">
    <text evidence="4">Belongs to the TMEM43 family.</text>
</comment>
<dbReference type="Pfam" id="PF07787">
    <property type="entry name" value="TMEM43"/>
    <property type="match status" value="1"/>
</dbReference>
<feature type="transmembrane region" description="Helical" evidence="10">
    <location>
        <begin position="377"/>
        <end position="393"/>
    </location>
</feature>
<dbReference type="Proteomes" id="UP000594262">
    <property type="component" value="Unplaced"/>
</dbReference>
<dbReference type="GO" id="GO:0005789">
    <property type="term" value="C:endoplasmic reticulum membrane"/>
    <property type="evidence" value="ECO:0007669"/>
    <property type="project" value="UniProtKB-SubCell"/>
</dbReference>
<keyword evidence="7 10" id="KW-1133">Transmembrane helix</keyword>
<evidence type="ECO:0000256" key="6">
    <source>
        <dbReference type="ARBA" id="ARBA00022824"/>
    </source>
</evidence>
<evidence type="ECO:0000313" key="11">
    <source>
        <dbReference type="EnsemblMetazoa" id="CLYHEMP020748.1"/>
    </source>
</evidence>
<evidence type="ECO:0000256" key="4">
    <source>
        <dbReference type="ARBA" id="ARBA00006627"/>
    </source>
</evidence>
<feature type="transmembrane region" description="Helical" evidence="10">
    <location>
        <begin position="312"/>
        <end position="334"/>
    </location>
</feature>
<keyword evidence="8 10" id="KW-0472">Membrane</keyword>
<evidence type="ECO:0000256" key="1">
    <source>
        <dbReference type="ARBA" id="ARBA00004127"/>
    </source>
</evidence>
<reference evidence="11" key="1">
    <citation type="submission" date="2021-01" db="UniProtKB">
        <authorList>
            <consortium name="EnsemblMetazoa"/>
        </authorList>
    </citation>
    <scope>IDENTIFICATION</scope>
</reference>
<evidence type="ECO:0000256" key="2">
    <source>
        <dbReference type="ARBA" id="ARBA00004259"/>
    </source>
</evidence>
<dbReference type="AlphaFoldDB" id="A0A7M5XC37"/>
<dbReference type="EnsemblMetazoa" id="CLYHEMT020748.1">
    <property type="protein sequence ID" value="CLYHEMP020748.1"/>
    <property type="gene ID" value="CLYHEMG020748"/>
</dbReference>
<evidence type="ECO:0000256" key="5">
    <source>
        <dbReference type="ARBA" id="ARBA00022692"/>
    </source>
</evidence>
<keyword evidence="9" id="KW-0539">Nucleus</keyword>
<dbReference type="PANTHER" id="PTHR13416:SF2">
    <property type="entry name" value="TRANSMEMBRANE PROTEIN 43"/>
    <property type="match status" value="1"/>
</dbReference>
<keyword evidence="5 10" id="KW-0812">Transmembrane</keyword>
<evidence type="ECO:0000256" key="7">
    <source>
        <dbReference type="ARBA" id="ARBA00022989"/>
    </source>
</evidence>
<evidence type="ECO:0000313" key="12">
    <source>
        <dbReference type="Proteomes" id="UP000594262"/>
    </source>
</evidence>